<protein>
    <recommendedName>
        <fullName evidence="8">Glucose-methanol-choline oxidoreductase N-terminal domain-containing protein</fullName>
    </recommendedName>
</protein>
<evidence type="ECO:0000256" key="4">
    <source>
        <dbReference type="ARBA" id="ARBA00022827"/>
    </source>
</evidence>
<name>A0A8H5HNV6_9AGAR</name>
<dbReference type="SUPFAM" id="SSF54373">
    <property type="entry name" value="FAD-linked reductases, C-terminal domain"/>
    <property type="match status" value="1"/>
</dbReference>
<organism evidence="9 10">
    <name type="scientific">Tricholomella constricta</name>
    <dbReference type="NCBI Taxonomy" id="117010"/>
    <lineage>
        <taxon>Eukaryota</taxon>
        <taxon>Fungi</taxon>
        <taxon>Dikarya</taxon>
        <taxon>Basidiomycota</taxon>
        <taxon>Agaricomycotina</taxon>
        <taxon>Agaricomycetes</taxon>
        <taxon>Agaricomycetidae</taxon>
        <taxon>Agaricales</taxon>
        <taxon>Tricholomatineae</taxon>
        <taxon>Lyophyllaceae</taxon>
        <taxon>Tricholomella</taxon>
    </lineage>
</organism>
<dbReference type="PANTHER" id="PTHR11552:SF147">
    <property type="entry name" value="CHOLINE DEHYDROGENASE, MITOCHONDRIAL"/>
    <property type="match status" value="1"/>
</dbReference>
<dbReference type="Pfam" id="PF00732">
    <property type="entry name" value="GMC_oxred_N"/>
    <property type="match status" value="1"/>
</dbReference>
<keyword evidence="3" id="KW-0285">Flavoprotein</keyword>
<feature type="signal peptide" evidence="7">
    <location>
        <begin position="1"/>
        <end position="21"/>
    </location>
</feature>
<feature type="binding site" evidence="6">
    <location>
        <position position="114"/>
    </location>
    <ligand>
        <name>FAD</name>
        <dbReference type="ChEBI" id="CHEBI:57692"/>
    </ligand>
</feature>
<dbReference type="PANTHER" id="PTHR11552">
    <property type="entry name" value="GLUCOSE-METHANOL-CHOLINE GMC OXIDOREDUCTASE"/>
    <property type="match status" value="1"/>
</dbReference>
<keyword evidence="10" id="KW-1185">Reference proteome</keyword>
<dbReference type="PIRSF" id="PIRSF000137">
    <property type="entry name" value="Alcohol_oxidase"/>
    <property type="match status" value="1"/>
</dbReference>
<evidence type="ECO:0000256" key="1">
    <source>
        <dbReference type="ARBA" id="ARBA00001974"/>
    </source>
</evidence>
<dbReference type="InterPro" id="IPR000172">
    <property type="entry name" value="GMC_OxRdtase_N"/>
</dbReference>
<dbReference type="SUPFAM" id="SSF51905">
    <property type="entry name" value="FAD/NAD(P)-binding domain"/>
    <property type="match status" value="1"/>
</dbReference>
<reference evidence="9 10" key="1">
    <citation type="journal article" date="2020" name="ISME J.">
        <title>Uncovering the hidden diversity of litter-decomposition mechanisms in mushroom-forming fungi.</title>
        <authorList>
            <person name="Floudas D."/>
            <person name="Bentzer J."/>
            <person name="Ahren D."/>
            <person name="Johansson T."/>
            <person name="Persson P."/>
            <person name="Tunlid A."/>
        </authorList>
    </citation>
    <scope>NUCLEOTIDE SEQUENCE [LARGE SCALE GENOMIC DNA]</scope>
    <source>
        <strain evidence="9 10">CBS 661.87</strain>
    </source>
</reference>
<feature type="domain" description="Glucose-methanol-choline oxidoreductase N-terminal" evidence="8">
    <location>
        <begin position="300"/>
        <end position="314"/>
    </location>
</feature>
<dbReference type="PROSITE" id="PS00624">
    <property type="entry name" value="GMC_OXRED_2"/>
    <property type="match status" value="1"/>
</dbReference>
<dbReference type="AlphaFoldDB" id="A0A8H5HNV6"/>
<dbReference type="InterPro" id="IPR012132">
    <property type="entry name" value="GMC_OxRdtase"/>
</dbReference>
<dbReference type="OrthoDB" id="269227at2759"/>
<dbReference type="InterPro" id="IPR007867">
    <property type="entry name" value="GMC_OxRtase_C"/>
</dbReference>
<dbReference type="Gene3D" id="3.50.50.60">
    <property type="entry name" value="FAD/NAD(P)-binding domain"/>
    <property type="match status" value="1"/>
</dbReference>
<dbReference type="GO" id="GO:0016614">
    <property type="term" value="F:oxidoreductase activity, acting on CH-OH group of donors"/>
    <property type="evidence" value="ECO:0007669"/>
    <property type="project" value="InterPro"/>
</dbReference>
<comment type="similarity">
    <text evidence="2">Belongs to the GMC oxidoreductase family.</text>
</comment>
<evidence type="ECO:0000313" key="10">
    <source>
        <dbReference type="Proteomes" id="UP000565441"/>
    </source>
</evidence>
<dbReference type="InterPro" id="IPR036188">
    <property type="entry name" value="FAD/NAD-bd_sf"/>
</dbReference>
<evidence type="ECO:0000256" key="5">
    <source>
        <dbReference type="PIRSR" id="PIRSR000137-1"/>
    </source>
</evidence>
<feature type="chain" id="PRO_5034240890" description="Glucose-methanol-choline oxidoreductase N-terminal domain-containing protein" evidence="7">
    <location>
        <begin position="22"/>
        <end position="589"/>
    </location>
</feature>
<evidence type="ECO:0000259" key="8">
    <source>
        <dbReference type="PROSITE" id="PS00624"/>
    </source>
</evidence>
<proteinExistence type="inferred from homology"/>
<sequence length="589" mass="64274">MKIRPVTQFYLLAVQIHLTLGAVYERIADLPSKKYDFVIVGAGAAGSVLANRLSENTKFSVLLLEAGGSNQDALPTKIPFFCTRLSNTLYDWNYTTTPQVGLNGRSISYPRGHVLGGSTSINGMFYTRGSAEDYDRYAEVTGDAGWSWKGIQKYIRRNEIFNPPADHHNTSGQYDPSIHGLHGINSVSLPGNPQSIDGRVIQTTFDLDEFHFNQDMNSGHLLGLGWLQATIKGGSRSSSATSYLGSKFINRPNLHILLNVRVTRVLSSTRDRSFRTIELAQAKGPKRLIAARKEIILSAGTVGTPHILLNSGIGDKDELAQLGIETTHHLPDVGKNLTDHPRLASNWIVNSIGRTFDIINQNATLTDNLIRQWEKTQIGPLVDTFASHLFFARLLGNRLPDGKDPAAGPDTPHYELGFSNGFVGATPLNGKFIAITTRVVSPTSRGLITLKSKDPLEPPLIDPGFLSTNFDILAMREAVKSAKRFLDGPAWKGYVLQPFGALANVTTDAQLDTYIRSGTGTSTHCTGTASMSARNATYGVVDPDFRVKGLGGIRIIDASVLPYVPSAHTQAPVYILAERAADLIKEDWH</sequence>
<dbReference type="EMBL" id="JAACJP010000002">
    <property type="protein sequence ID" value="KAF5386554.1"/>
    <property type="molecule type" value="Genomic_DNA"/>
</dbReference>
<keyword evidence="7" id="KW-0732">Signal</keyword>
<feature type="active site" description="Proton acceptor" evidence="5">
    <location>
        <position position="524"/>
    </location>
</feature>
<gene>
    <name evidence="9" type="ORF">D9615_001729</name>
</gene>
<feature type="binding site" evidence="6">
    <location>
        <position position="262"/>
    </location>
    <ligand>
        <name>FAD</name>
        <dbReference type="ChEBI" id="CHEBI:57692"/>
    </ligand>
</feature>
<dbReference type="Proteomes" id="UP000565441">
    <property type="component" value="Unassembled WGS sequence"/>
</dbReference>
<evidence type="ECO:0000256" key="3">
    <source>
        <dbReference type="ARBA" id="ARBA00022630"/>
    </source>
</evidence>
<evidence type="ECO:0000313" key="9">
    <source>
        <dbReference type="EMBL" id="KAF5386554.1"/>
    </source>
</evidence>
<feature type="active site" description="Proton acceptor" evidence="5">
    <location>
        <position position="568"/>
    </location>
</feature>
<dbReference type="Gene3D" id="3.30.560.10">
    <property type="entry name" value="Glucose Oxidase, domain 3"/>
    <property type="match status" value="1"/>
</dbReference>
<comment type="cofactor">
    <cofactor evidence="1 6">
        <name>FAD</name>
        <dbReference type="ChEBI" id="CHEBI:57692"/>
    </cofactor>
</comment>
<evidence type="ECO:0000256" key="7">
    <source>
        <dbReference type="SAM" id="SignalP"/>
    </source>
</evidence>
<dbReference type="GO" id="GO:0050660">
    <property type="term" value="F:flavin adenine dinucleotide binding"/>
    <property type="evidence" value="ECO:0007669"/>
    <property type="project" value="InterPro"/>
</dbReference>
<comment type="caution">
    <text evidence="9">The sequence shown here is derived from an EMBL/GenBank/DDBJ whole genome shotgun (WGS) entry which is preliminary data.</text>
</comment>
<evidence type="ECO:0000256" key="6">
    <source>
        <dbReference type="PIRSR" id="PIRSR000137-2"/>
    </source>
</evidence>
<accession>A0A8H5HNV6</accession>
<keyword evidence="4 6" id="KW-0274">FAD</keyword>
<dbReference type="Pfam" id="PF05199">
    <property type="entry name" value="GMC_oxred_C"/>
    <property type="match status" value="1"/>
</dbReference>
<evidence type="ECO:0000256" key="2">
    <source>
        <dbReference type="ARBA" id="ARBA00010790"/>
    </source>
</evidence>